<dbReference type="Proteomes" id="UP000726136">
    <property type="component" value="Unassembled WGS sequence"/>
</dbReference>
<organism evidence="1 2">
    <name type="scientific">Vibrio anguillarum</name>
    <name type="common">Listonella anguillarum</name>
    <dbReference type="NCBI Taxonomy" id="55601"/>
    <lineage>
        <taxon>Bacteria</taxon>
        <taxon>Pseudomonadati</taxon>
        <taxon>Pseudomonadota</taxon>
        <taxon>Gammaproteobacteria</taxon>
        <taxon>Vibrionales</taxon>
        <taxon>Vibrionaceae</taxon>
        <taxon>Vibrio</taxon>
    </lineage>
</organism>
<proteinExistence type="predicted"/>
<protein>
    <submittedName>
        <fullName evidence="1">Site-specific integrase</fullName>
    </submittedName>
</protein>
<comment type="caution">
    <text evidence="1">The sequence shown here is derived from an EMBL/GenBank/DDBJ whole genome shotgun (WGS) entry which is preliminary data.</text>
</comment>
<reference evidence="1 2" key="1">
    <citation type="journal article" date="2021" name="PeerJ">
        <title>Analysis of 44 Vibrio anguillarum genomes reveals high genetic diversity.</title>
        <authorList>
            <person name="Hansen M.J."/>
            <person name="Dalsgaard I."/>
        </authorList>
    </citation>
    <scope>NUCLEOTIDE SEQUENCE [LARGE SCALE GENOMIC DNA]</scope>
    <source>
        <strain evidence="1 2">040915-1/1B</strain>
    </source>
</reference>
<name>A0ABR9ZDH5_VIBAN</name>
<evidence type="ECO:0000313" key="1">
    <source>
        <dbReference type="EMBL" id="MBF4376475.1"/>
    </source>
</evidence>
<gene>
    <name evidence="1" type="ORF">EAY46_26200</name>
</gene>
<evidence type="ECO:0000313" key="2">
    <source>
        <dbReference type="Proteomes" id="UP000726136"/>
    </source>
</evidence>
<dbReference type="EMBL" id="RDPI01000837">
    <property type="protein sequence ID" value="MBF4376475.1"/>
    <property type="molecule type" value="Genomic_DNA"/>
</dbReference>
<keyword evidence="2" id="KW-1185">Reference proteome</keyword>
<feature type="non-terminal residue" evidence="1">
    <location>
        <position position="85"/>
    </location>
</feature>
<sequence length="85" mass="9539">MIETNNTYLDIYDDCWLLPIKVDTLAKLKIRSSTDTESGEVAFSALLEPSSLDPSTLKQFIKETNIIIGRNGLVVYPQSLYLVSK</sequence>
<accession>A0ABR9ZDH5</accession>